<dbReference type="EMBL" id="BAAAGE010000003">
    <property type="protein sequence ID" value="GAA0726476.1"/>
    <property type="molecule type" value="Genomic_DNA"/>
</dbReference>
<evidence type="ECO:0000259" key="6">
    <source>
        <dbReference type="PROSITE" id="PS51762"/>
    </source>
</evidence>
<dbReference type="InterPro" id="IPR055372">
    <property type="entry name" value="CBM96"/>
</dbReference>
<dbReference type="Pfam" id="PF03422">
    <property type="entry name" value="CBM_6"/>
    <property type="match status" value="1"/>
</dbReference>
<dbReference type="NCBIfam" id="TIGR04183">
    <property type="entry name" value="Por_Secre_tail"/>
    <property type="match status" value="1"/>
</dbReference>
<keyword evidence="3" id="KW-0964">Secreted</keyword>
<dbReference type="InterPro" id="IPR008979">
    <property type="entry name" value="Galactose-bd-like_sf"/>
</dbReference>
<accession>A0ABP3U7U3</accession>
<protein>
    <recommendedName>
        <fullName evidence="9">Por secretion system C-terminal sorting domain-containing protein</fullName>
    </recommendedName>
</protein>
<dbReference type="Gene3D" id="2.60.120.200">
    <property type="match status" value="1"/>
</dbReference>
<dbReference type="InterPro" id="IPR013320">
    <property type="entry name" value="ConA-like_dom_sf"/>
</dbReference>
<dbReference type="Pfam" id="PF17957">
    <property type="entry name" value="Big_7"/>
    <property type="match status" value="1"/>
</dbReference>
<dbReference type="PROSITE" id="PS51762">
    <property type="entry name" value="GH16_2"/>
    <property type="match status" value="1"/>
</dbReference>
<evidence type="ECO:0000256" key="1">
    <source>
        <dbReference type="ARBA" id="ARBA00004613"/>
    </source>
</evidence>
<dbReference type="Pfam" id="PF00722">
    <property type="entry name" value="Glyco_hydro_16"/>
    <property type="match status" value="1"/>
</dbReference>
<dbReference type="Gene3D" id="2.60.120.260">
    <property type="entry name" value="Galactose-binding domain-like"/>
    <property type="match status" value="1"/>
</dbReference>
<name>A0ABP3U7U3_9FLAO</name>
<dbReference type="InterPro" id="IPR013783">
    <property type="entry name" value="Ig-like_fold"/>
</dbReference>
<dbReference type="InterPro" id="IPR026444">
    <property type="entry name" value="Secre_tail"/>
</dbReference>
<organism evidence="7 8">
    <name type="scientific">Aquimarina litoralis</name>
    <dbReference type="NCBI Taxonomy" id="584605"/>
    <lineage>
        <taxon>Bacteria</taxon>
        <taxon>Pseudomonadati</taxon>
        <taxon>Bacteroidota</taxon>
        <taxon>Flavobacteriia</taxon>
        <taxon>Flavobacteriales</taxon>
        <taxon>Flavobacteriaceae</taxon>
        <taxon>Aquimarina</taxon>
    </lineage>
</organism>
<keyword evidence="8" id="KW-1185">Reference proteome</keyword>
<dbReference type="PROSITE" id="PS51175">
    <property type="entry name" value="CBM6"/>
    <property type="match status" value="1"/>
</dbReference>
<evidence type="ECO:0000256" key="4">
    <source>
        <dbReference type="ARBA" id="ARBA00022729"/>
    </source>
</evidence>
<dbReference type="Pfam" id="PF18962">
    <property type="entry name" value="Por_Secre_tail"/>
    <property type="match status" value="1"/>
</dbReference>
<dbReference type="InterPro" id="IPR000757">
    <property type="entry name" value="Beta-glucanase-like"/>
</dbReference>
<comment type="caution">
    <text evidence="7">The sequence shown here is derived from an EMBL/GenBank/DDBJ whole genome shotgun (WGS) entry which is preliminary data.</text>
</comment>
<evidence type="ECO:0000313" key="8">
    <source>
        <dbReference type="Proteomes" id="UP001501758"/>
    </source>
</evidence>
<dbReference type="InterPro" id="IPR035986">
    <property type="entry name" value="PKD_dom_sf"/>
</dbReference>
<dbReference type="SUPFAM" id="SSF49299">
    <property type="entry name" value="PKD domain"/>
    <property type="match status" value="1"/>
</dbReference>
<evidence type="ECO:0008006" key="9">
    <source>
        <dbReference type="Google" id="ProtNLM"/>
    </source>
</evidence>
<dbReference type="SUPFAM" id="SSF49899">
    <property type="entry name" value="Concanavalin A-like lectins/glucanases"/>
    <property type="match status" value="1"/>
</dbReference>
<feature type="domain" description="GH16" evidence="6">
    <location>
        <begin position="4"/>
        <end position="265"/>
    </location>
</feature>
<evidence type="ECO:0000313" key="7">
    <source>
        <dbReference type="EMBL" id="GAA0726476.1"/>
    </source>
</evidence>
<proteinExistence type="inferred from homology"/>
<gene>
    <name evidence="7" type="ORF">GCM10009430_33460</name>
</gene>
<comment type="subcellular location">
    <subcellularLocation>
        <location evidence="1">Secreted</location>
    </subcellularLocation>
</comment>
<dbReference type="Gene3D" id="2.60.40.10">
    <property type="entry name" value="Immunoglobulins"/>
    <property type="match status" value="1"/>
</dbReference>
<evidence type="ECO:0000259" key="5">
    <source>
        <dbReference type="PROSITE" id="PS51175"/>
    </source>
</evidence>
<keyword evidence="4" id="KW-0732">Signal</keyword>
<evidence type="ECO:0000256" key="2">
    <source>
        <dbReference type="ARBA" id="ARBA00006865"/>
    </source>
</evidence>
<dbReference type="SUPFAM" id="SSF49785">
    <property type="entry name" value="Galactose-binding domain-like"/>
    <property type="match status" value="1"/>
</dbReference>
<dbReference type="InterPro" id="IPR006584">
    <property type="entry name" value="Cellulose-bd_IV"/>
</dbReference>
<comment type="similarity">
    <text evidence="2">Belongs to the glycosyl hydrolase 16 family.</text>
</comment>
<dbReference type="Proteomes" id="UP001501758">
    <property type="component" value="Unassembled WGS sequence"/>
</dbReference>
<evidence type="ECO:0000256" key="3">
    <source>
        <dbReference type="ARBA" id="ARBA00022525"/>
    </source>
</evidence>
<sequence>MLTVSVFAQPTPPNGKKWEKIDIMSDEFNGSSLNTNKWAINSPQWEGRKPARFETSSVSVGSGNLKISASKKTNPFNGWTHNGGLVRSLTKNTYGYYETRMKGNKTFMSSTFWLINQRNEGSGCNLRVTELDITETVGVNSNGANWVNNMITNMNSNTHSRNTNCNNTPVGQQGNKAPLGEASWKNYHTYGVWWKSKSEILFYLDGQFVGQIKPPADFNLPMYLRMVVETYDWNPPKNGQDGMNDSLENRTTYYDWVRSYRLVDDSNPNTPPTVNVTAPTNGASYQVGQTIPLKANASDSDGSVSKVEFFVNNSLTATEQVAPYETTTVINTVGSYTITAKATDNDGAVKTSQPITITVKDDSTPPTDAIAIPGSFEVEDFEAKSGSVRIENTPGTNSGKNLGYIKNNDFTTYKVKVNGTSQYTVDVYASSQGVGGKVDILESGNLVGSVNIPVNGQWHDYKKYSTTVSLSSGEKTLRLSFKGGAGYLYNIDKVVTTKIQSVEQTVTLSPIHDAYMQGSTRYNNNMVRIESNKRTGFLMFDLSSINGTITKADLKFTIFSDPGNGNIAINKGNSSNWTEANLSNSNKPEKGTQLGSLNANFQIGATKTIPLKTAQISGNRLSLIVSALSGNDFAFASKENGSVSKPQLVITYTVNRDNNDANEIVSLYPNPVINSINFSQEMTGKTIKVFNVQGLLVKEKLMKEGENFMDVSSLSSGYYIVNILEAGKTNKNIKSIKIIKQ</sequence>
<dbReference type="Pfam" id="PF24517">
    <property type="entry name" value="CBM96"/>
    <property type="match status" value="1"/>
</dbReference>
<feature type="domain" description="CBM6" evidence="5">
    <location>
        <begin position="374"/>
        <end position="497"/>
    </location>
</feature>
<dbReference type="SMART" id="SM00606">
    <property type="entry name" value="CBD_IV"/>
    <property type="match status" value="1"/>
</dbReference>
<reference evidence="8" key="1">
    <citation type="journal article" date="2019" name="Int. J. Syst. Evol. Microbiol.">
        <title>The Global Catalogue of Microorganisms (GCM) 10K type strain sequencing project: providing services to taxonomists for standard genome sequencing and annotation.</title>
        <authorList>
            <consortium name="The Broad Institute Genomics Platform"/>
            <consortium name="The Broad Institute Genome Sequencing Center for Infectious Disease"/>
            <person name="Wu L."/>
            <person name="Ma J."/>
        </authorList>
    </citation>
    <scope>NUCLEOTIDE SEQUENCE [LARGE SCALE GENOMIC DNA]</scope>
    <source>
        <strain evidence="8">JCM 15974</strain>
    </source>
</reference>
<dbReference type="InterPro" id="IPR005084">
    <property type="entry name" value="CBM6"/>
</dbReference>